<keyword evidence="1" id="KW-0472">Membrane</keyword>
<dbReference type="Proteomes" id="UP000587396">
    <property type="component" value="Unassembled WGS sequence"/>
</dbReference>
<comment type="caution">
    <text evidence="2">The sequence shown here is derived from an EMBL/GenBank/DDBJ whole genome shotgun (WGS) entry which is preliminary data.</text>
</comment>
<feature type="transmembrane region" description="Helical" evidence="1">
    <location>
        <begin position="6"/>
        <end position="26"/>
    </location>
</feature>
<evidence type="ECO:0000256" key="1">
    <source>
        <dbReference type="SAM" id="Phobius"/>
    </source>
</evidence>
<keyword evidence="1" id="KW-1133">Transmembrane helix</keyword>
<dbReference type="EMBL" id="JACMSE010000006">
    <property type="protein sequence ID" value="MBC2889533.1"/>
    <property type="molecule type" value="Genomic_DNA"/>
</dbReference>
<proteinExistence type="predicted"/>
<organism evidence="2 3">
    <name type="scientific">Gordonibacter massiliensis</name>
    <name type="common">ex Traore et al. 2017</name>
    <dbReference type="NCBI Taxonomy" id="1841863"/>
    <lineage>
        <taxon>Bacteria</taxon>
        <taxon>Bacillati</taxon>
        <taxon>Actinomycetota</taxon>
        <taxon>Coriobacteriia</taxon>
        <taxon>Eggerthellales</taxon>
        <taxon>Eggerthellaceae</taxon>
        <taxon>Gordonibacter</taxon>
    </lineage>
</organism>
<evidence type="ECO:0008006" key="4">
    <source>
        <dbReference type="Google" id="ProtNLM"/>
    </source>
</evidence>
<feature type="transmembrane region" description="Helical" evidence="1">
    <location>
        <begin position="142"/>
        <end position="163"/>
    </location>
</feature>
<dbReference type="AlphaFoldDB" id="A0A842JCB1"/>
<name>A0A842JCB1_9ACTN</name>
<feature type="transmembrane region" description="Helical" evidence="1">
    <location>
        <begin position="92"/>
        <end position="111"/>
    </location>
</feature>
<evidence type="ECO:0000313" key="3">
    <source>
        <dbReference type="Proteomes" id="UP000587396"/>
    </source>
</evidence>
<gene>
    <name evidence="2" type="ORF">H7313_09265</name>
</gene>
<keyword evidence="1" id="KW-0812">Transmembrane</keyword>
<sequence>MDGYVKLIVGCALFVPLIVLLLTASWKQWHGAWLGFSDITFNRYEGRPATPLQRRRGRRAALVDLVWAVACAGILGIAAFSAASDFSANLEAVSGGAFLLAVIVGCVWIGAGSRRDRRRFAGVEGGNAGGLDEEYALGRRGIAVLAVVMLAVLAIEIASSLIVL</sequence>
<dbReference type="RefSeq" id="WP_185905350.1">
    <property type="nucleotide sequence ID" value="NZ_JACMSE010000006.1"/>
</dbReference>
<reference evidence="2 3" key="1">
    <citation type="submission" date="2020-08" db="EMBL/GenBank/DDBJ databases">
        <authorList>
            <person name="Liu C."/>
            <person name="Sun Q."/>
        </authorList>
    </citation>
    <scope>NUCLEOTIDE SEQUENCE [LARGE SCALE GENOMIC DNA]</scope>
    <source>
        <strain evidence="2 3">N22</strain>
    </source>
</reference>
<keyword evidence="3" id="KW-1185">Reference proteome</keyword>
<feature type="transmembrane region" description="Helical" evidence="1">
    <location>
        <begin position="61"/>
        <end position="80"/>
    </location>
</feature>
<protein>
    <recommendedName>
        <fullName evidence="4">DUF3784 domain-containing protein</fullName>
    </recommendedName>
</protein>
<evidence type="ECO:0000313" key="2">
    <source>
        <dbReference type="EMBL" id="MBC2889533.1"/>
    </source>
</evidence>
<accession>A0A842JCB1</accession>